<evidence type="ECO:0000256" key="1">
    <source>
        <dbReference type="SAM" id="MobiDB-lite"/>
    </source>
</evidence>
<sequence>MKMQGGDEGPATAKNNPNDFEPCLLSPSSMIIHRCSDTKYPEIHLTPTVFDLASSTKLEDPSADPSGVQPSTSFDGAMLHPPAQPTRMISLKARSLLSSTTASQQSICQGFNRRYARIASIYYHTPSPLPPPQLPLPPLPPPSSPPSPPPLPHPYSNERANTSQETLSPQRETQRYPYETDKEYFIRLDQIFKERVAAHPVYSQPMYHIRSGYSVHLSTPDLTENEVSQTTYNYSFVTEPPAVAREHKFTLHRRQNTTTSSLRKIASAMNPLNILYKVQQWKSEKGEPDSTHTRSNSQENYNMWRRFRTPTRKPNH</sequence>
<feature type="compositionally biased region" description="Basic and acidic residues" evidence="1">
    <location>
        <begin position="283"/>
        <end position="292"/>
    </location>
</feature>
<dbReference type="AlphaFoldDB" id="A0A0C9UDF5"/>
<organism evidence="2 3">
    <name type="scientific">Sphaerobolus stellatus (strain SS14)</name>
    <dbReference type="NCBI Taxonomy" id="990650"/>
    <lineage>
        <taxon>Eukaryota</taxon>
        <taxon>Fungi</taxon>
        <taxon>Dikarya</taxon>
        <taxon>Basidiomycota</taxon>
        <taxon>Agaricomycotina</taxon>
        <taxon>Agaricomycetes</taxon>
        <taxon>Phallomycetidae</taxon>
        <taxon>Geastrales</taxon>
        <taxon>Sphaerobolaceae</taxon>
        <taxon>Sphaerobolus</taxon>
    </lineage>
</organism>
<feature type="compositionally biased region" description="Polar residues" evidence="1">
    <location>
        <begin position="158"/>
        <end position="171"/>
    </location>
</feature>
<dbReference type="HOGENOM" id="CLU_880453_0_0_1"/>
<gene>
    <name evidence="2" type="ORF">M422DRAFT_265382</name>
</gene>
<feature type="region of interest" description="Disordered" evidence="1">
    <location>
        <begin position="1"/>
        <end position="20"/>
    </location>
</feature>
<feature type="region of interest" description="Disordered" evidence="1">
    <location>
        <begin position="283"/>
        <end position="316"/>
    </location>
</feature>
<protein>
    <submittedName>
        <fullName evidence="2">Uncharacterized protein</fullName>
    </submittedName>
</protein>
<evidence type="ECO:0000313" key="3">
    <source>
        <dbReference type="Proteomes" id="UP000054279"/>
    </source>
</evidence>
<feature type="region of interest" description="Disordered" evidence="1">
    <location>
        <begin position="56"/>
        <end position="77"/>
    </location>
</feature>
<proteinExistence type="predicted"/>
<evidence type="ECO:0000313" key="2">
    <source>
        <dbReference type="EMBL" id="KIJ32749.1"/>
    </source>
</evidence>
<feature type="compositionally biased region" description="Basic residues" evidence="1">
    <location>
        <begin position="305"/>
        <end position="316"/>
    </location>
</feature>
<keyword evidence="3" id="KW-1185">Reference proteome</keyword>
<name>A0A0C9UDF5_SPHS4</name>
<feature type="region of interest" description="Disordered" evidence="1">
    <location>
        <begin position="129"/>
        <end position="176"/>
    </location>
</feature>
<feature type="compositionally biased region" description="Pro residues" evidence="1">
    <location>
        <begin position="129"/>
        <end position="153"/>
    </location>
</feature>
<dbReference type="Proteomes" id="UP000054279">
    <property type="component" value="Unassembled WGS sequence"/>
</dbReference>
<reference evidence="2 3" key="1">
    <citation type="submission" date="2014-06" db="EMBL/GenBank/DDBJ databases">
        <title>Evolutionary Origins and Diversification of the Mycorrhizal Mutualists.</title>
        <authorList>
            <consortium name="DOE Joint Genome Institute"/>
            <consortium name="Mycorrhizal Genomics Consortium"/>
            <person name="Kohler A."/>
            <person name="Kuo A."/>
            <person name="Nagy L.G."/>
            <person name="Floudas D."/>
            <person name="Copeland A."/>
            <person name="Barry K.W."/>
            <person name="Cichocki N."/>
            <person name="Veneault-Fourrey C."/>
            <person name="LaButti K."/>
            <person name="Lindquist E.A."/>
            <person name="Lipzen A."/>
            <person name="Lundell T."/>
            <person name="Morin E."/>
            <person name="Murat C."/>
            <person name="Riley R."/>
            <person name="Ohm R."/>
            <person name="Sun H."/>
            <person name="Tunlid A."/>
            <person name="Henrissat B."/>
            <person name="Grigoriev I.V."/>
            <person name="Hibbett D.S."/>
            <person name="Martin F."/>
        </authorList>
    </citation>
    <scope>NUCLEOTIDE SEQUENCE [LARGE SCALE GENOMIC DNA]</scope>
    <source>
        <strain evidence="2 3">SS14</strain>
    </source>
</reference>
<accession>A0A0C9UDF5</accession>
<dbReference type="EMBL" id="KN837222">
    <property type="protein sequence ID" value="KIJ32749.1"/>
    <property type="molecule type" value="Genomic_DNA"/>
</dbReference>